<dbReference type="PANTHER" id="PTHR14614">
    <property type="entry name" value="HEPATOCELLULAR CARCINOMA-ASSOCIATED ANTIGEN"/>
    <property type="match status" value="1"/>
</dbReference>
<dbReference type="Gene3D" id="3.40.50.150">
    <property type="entry name" value="Vaccinia Virus protein VP39"/>
    <property type="match status" value="1"/>
</dbReference>
<proteinExistence type="predicted"/>
<organism evidence="2">
    <name type="scientific">marine metagenome</name>
    <dbReference type="NCBI Taxonomy" id="408172"/>
    <lineage>
        <taxon>unclassified sequences</taxon>
        <taxon>metagenomes</taxon>
        <taxon>ecological metagenomes</taxon>
    </lineage>
</organism>
<dbReference type="InterPro" id="IPR041698">
    <property type="entry name" value="Methyltransf_25"/>
</dbReference>
<gene>
    <name evidence="2" type="ORF">METZ01_LOCUS273688</name>
</gene>
<name>A0A382K7B4_9ZZZZ</name>
<dbReference type="CDD" id="cd02440">
    <property type="entry name" value="AdoMet_MTases"/>
    <property type="match status" value="1"/>
</dbReference>
<feature type="domain" description="Methyltransferase" evidence="1">
    <location>
        <begin position="67"/>
        <end position="160"/>
    </location>
</feature>
<dbReference type="EMBL" id="UINC01079126">
    <property type="protein sequence ID" value="SVC20834.1"/>
    <property type="molecule type" value="Genomic_DNA"/>
</dbReference>
<evidence type="ECO:0000259" key="1">
    <source>
        <dbReference type="Pfam" id="PF13649"/>
    </source>
</evidence>
<sequence length="216" mass="24397">MGKKKDKKDKKTQHEAFGVTILRSSHPKIRGLKKDHEPEIHGDKVWNSSYLIMDYLEHQGMPDKSRVLEVGCGWGQLGIYCAKRFGAQVTGVDADANVFPYLHAQAEENDVVIQTRKSRFESLRKFHLQDYDLMLGGDICFWDELVDPVYKMIRRAVKAGVDQVIIADPGRPPFDTVCEMAEKKLGGEILQWEVKSPTKAKGWLLIIGGLPTMTLA</sequence>
<evidence type="ECO:0000313" key="2">
    <source>
        <dbReference type="EMBL" id="SVC20834.1"/>
    </source>
</evidence>
<dbReference type="SUPFAM" id="SSF53335">
    <property type="entry name" value="S-adenosyl-L-methionine-dependent methyltransferases"/>
    <property type="match status" value="1"/>
</dbReference>
<dbReference type="InterPro" id="IPR019410">
    <property type="entry name" value="Methyltransf_16"/>
</dbReference>
<accession>A0A382K7B4</accession>
<dbReference type="Pfam" id="PF13649">
    <property type="entry name" value="Methyltransf_25"/>
    <property type="match status" value="1"/>
</dbReference>
<protein>
    <recommendedName>
        <fullName evidence="1">Methyltransferase domain-containing protein</fullName>
    </recommendedName>
</protein>
<dbReference type="InterPro" id="IPR029063">
    <property type="entry name" value="SAM-dependent_MTases_sf"/>
</dbReference>
<reference evidence="2" key="1">
    <citation type="submission" date="2018-05" db="EMBL/GenBank/DDBJ databases">
        <authorList>
            <person name="Lanie J.A."/>
            <person name="Ng W.-L."/>
            <person name="Kazmierczak K.M."/>
            <person name="Andrzejewski T.M."/>
            <person name="Davidsen T.M."/>
            <person name="Wayne K.J."/>
            <person name="Tettelin H."/>
            <person name="Glass J.I."/>
            <person name="Rusch D."/>
            <person name="Podicherti R."/>
            <person name="Tsui H.-C.T."/>
            <person name="Winkler M.E."/>
        </authorList>
    </citation>
    <scope>NUCLEOTIDE SEQUENCE</scope>
</reference>
<dbReference type="AlphaFoldDB" id="A0A382K7B4"/>